<dbReference type="InterPro" id="IPR025953">
    <property type="entry name" value="YlbD_coat"/>
</dbReference>
<protein>
    <recommendedName>
        <fullName evidence="3">Cytosolic protein</fullName>
    </recommendedName>
</protein>
<proteinExistence type="predicted"/>
<dbReference type="Pfam" id="PF14071">
    <property type="entry name" value="YlbD_coat"/>
    <property type="match status" value="1"/>
</dbReference>
<evidence type="ECO:0000313" key="2">
    <source>
        <dbReference type="Proteomes" id="UP000297776"/>
    </source>
</evidence>
<evidence type="ECO:0000313" key="1">
    <source>
        <dbReference type="EMBL" id="TFE00261.1"/>
    </source>
</evidence>
<dbReference type="OrthoDB" id="1655540at2"/>
<keyword evidence="2" id="KW-1185">Reference proteome</keyword>
<sequence>MSTHIDQMNDFKEYLRKNPDLIKKVRREEATWQELYEDWLIFGNERKSSSIEFEQVFSAVKEKIQHIDPSQIEKYSKQIQTGLDFFQEMLNNFNKQSETKNDAFMNQWKQ</sequence>
<accession>A0A4Y8LGT7</accession>
<dbReference type="AlphaFoldDB" id="A0A4Y8LGT7"/>
<organism evidence="1 2">
    <name type="scientific">Jeotgalibacillus salarius</name>
    <dbReference type="NCBI Taxonomy" id="546023"/>
    <lineage>
        <taxon>Bacteria</taxon>
        <taxon>Bacillati</taxon>
        <taxon>Bacillota</taxon>
        <taxon>Bacilli</taxon>
        <taxon>Bacillales</taxon>
        <taxon>Caryophanaceae</taxon>
        <taxon>Jeotgalibacillus</taxon>
    </lineage>
</organism>
<dbReference type="Proteomes" id="UP000297776">
    <property type="component" value="Unassembled WGS sequence"/>
</dbReference>
<name>A0A4Y8LGT7_9BACL</name>
<comment type="caution">
    <text evidence="1">The sequence shown here is derived from an EMBL/GenBank/DDBJ whole genome shotgun (WGS) entry which is preliminary data.</text>
</comment>
<evidence type="ECO:0008006" key="3">
    <source>
        <dbReference type="Google" id="ProtNLM"/>
    </source>
</evidence>
<dbReference type="EMBL" id="SORX01000007">
    <property type="protein sequence ID" value="TFE00261.1"/>
    <property type="molecule type" value="Genomic_DNA"/>
</dbReference>
<reference evidence="1 2" key="1">
    <citation type="submission" date="2019-03" db="EMBL/GenBank/DDBJ databases">
        <authorList>
            <person name="Yang Y."/>
        </authorList>
    </citation>
    <scope>NUCLEOTIDE SEQUENCE [LARGE SCALE GENOMIC DNA]</scope>
    <source>
        <strain evidence="1 2">ASL-1</strain>
    </source>
</reference>
<dbReference type="RefSeq" id="WP_134382078.1">
    <property type="nucleotide sequence ID" value="NZ_SORX01000007.1"/>
</dbReference>
<gene>
    <name evidence="1" type="ORF">E2626_12320</name>
</gene>